<gene>
    <name evidence="1" type="ORF">B0T10DRAFT_465073</name>
</gene>
<evidence type="ECO:0000313" key="1">
    <source>
        <dbReference type="EMBL" id="KAH6876741.1"/>
    </source>
</evidence>
<proteinExistence type="predicted"/>
<dbReference type="AlphaFoldDB" id="A0A9P8VW03"/>
<accession>A0A9P8VW03</accession>
<dbReference type="OrthoDB" id="4151048at2759"/>
<dbReference type="Proteomes" id="UP000777438">
    <property type="component" value="Unassembled WGS sequence"/>
</dbReference>
<reference evidence="1 2" key="1">
    <citation type="journal article" date="2021" name="Nat. Commun.">
        <title>Genetic determinants of endophytism in the Arabidopsis root mycobiome.</title>
        <authorList>
            <person name="Mesny F."/>
            <person name="Miyauchi S."/>
            <person name="Thiergart T."/>
            <person name="Pickel B."/>
            <person name="Atanasova L."/>
            <person name="Karlsson M."/>
            <person name="Huettel B."/>
            <person name="Barry K.W."/>
            <person name="Haridas S."/>
            <person name="Chen C."/>
            <person name="Bauer D."/>
            <person name="Andreopoulos W."/>
            <person name="Pangilinan J."/>
            <person name="LaButti K."/>
            <person name="Riley R."/>
            <person name="Lipzen A."/>
            <person name="Clum A."/>
            <person name="Drula E."/>
            <person name="Henrissat B."/>
            <person name="Kohler A."/>
            <person name="Grigoriev I.V."/>
            <person name="Martin F.M."/>
            <person name="Hacquard S."/>
        </authorList>
    </citation>
    <scope>NUCLEOTIDE SEQUENCE [LARGE SCALE GENOMIC DNA]</scope>
    <source>
        <strain evidence="1 2">MPI-CAGE-CH-0241</strain>
    </source>
</reference>
<sequence length="137" mass="15630">MTYARYDISLSLGFGRPYVKTSAHADCRQYLAVARSISGLRAARFKPSAHQDTLQPTAAACAQVSAILPDLNPRLDEWQRRWTWGGSYDAIILGTYTKLATIYGEHVRLCWRFNKRGTDMAWYMHQLNRARPKYAGT</sequence>
<organism evidence="1 2">
    <name type="scientific">Thelonectria olida</name>
    <dbReference type="NCBI Taxonomy" id="1576542"/>
    <lineage>
        <taxon>Eukaryota</taxon>
        <taxon>Fungi</taxon>
        <taxon>Dikarya</taxon>
        <taxon>Ascomycota</taxon>
        <taxon>Pezizomycotina</taxon>
        <taxon>Sordariomycetes</taxon>
        <taxon>Hypocreomycetidae</taxon>
        <taxon>Hypocreales</taxon>
        <taxon>Nectriaceae</taxon>
        <taxon>Thelonectria</taxon>
    </lineage>
</organism>
<keyword evidence="2" id="KW-1185">Reference proteome</keyword>
<comment type="caution">
    <text evidence="1">The sequence shown here is derived from an EMBL/GenBank/DDBJ whole genome shotgun (WGS) entry which is preliminary data.</text>
</comment>
<dbReference type="EMBL" id="JAGPYM010000033">
    <property type="protein sequence ID" value="KAH6876741.1"/>
    <property type="molecule type" value="Genomic_DNA"/>
</dbReference>
<name>A0A9P8VW03_9HYPO</name>
<protein>
    <submittedName>
        <fullName evidence="1">Uncharacterized protein</fullName>
    </submittedName>
</protein>
<evidence type="ECO:0000313" key="2">
    <source>
        <dbReference type="Proteomes" id="UP000777438"/>
    </source>
</evidence>